<keyword evidence="2" id="KW-0238">DNA-binding</keyword>
<feature type="domain" description="HTH marR-type" evidence="1">
    <location>
        <begin position="5"/>
        <end position="144"/>
    </location>
</feature>
<comment type="caution">
    <text evidence="2">The sequence shown here is derived from an EMBL/GenBank/DDBJ whole genome shotgun (WGS) entry which is preliminary data.</text>
</comment>
<proteinExistence type="predicted"/>
<dbReference type="Proteomes" id="UP000530564">
    <property type="component" value="Unassembled WGS sequence"/>
</dbReference>
<dbReference type="GO" id="GO:0003677">
    <property type="term" value="F:DNA binding"/>
    <property type="evidence" value="ECO:0007669"/>
    <property type="project" value="UniProtKB-KW"/>
</dbReference>
<sequence>MEASADAVLRLVEAVEDAADRFAQVEHRMFSDTGMTGARMRVASVLAAPETARTVPQIARTLGLTRQAVQRVADDLAERRLAAWRDNPEHRRAHLLQLTSEGRAAYGEALQRKALWAEGLSEGLTPAWLAVATELLGLMSRRAGPKTR</sequence>
<name>A0A839ZZI2_9CAUL</name>
<dbReference type="SMART" id="SM00347">
    <property type="entry name" value="HTH_MARR"/>
    <property type="match status" value="1"/>
</dbReference>
<dbReference type="AlphaFoldDB" id="A0A839ZZI2"/>
<evidence type="ECO:0000313" key="3">
    <source>
        <dbReference type="Proteomes" id="UP000530564"/>
    </source>
</evidence>
<dbReference type="RefSeq" id="WP_183770754.1">
    <property type="nucleotide sequence ID" value="NZ_JACIDK010000002.1"/>
</dbReference>
<evidence type="ECO:0000259" key="1">
    <source>
        <dbReference type="PROSITE" id="PS50995"/>
    </source>
</evidence>
<gene>
    <name evidence="2" type="ORF">GGQ61_001244</name>
</gene>
<dbReference type="PANTHER" id="PTHR33164:SF43">
    <property type="entry name" value="HTH-TYPE TRANSCRIPTIONAL REPRESSOR YETL"/>
    <property type="match status" value="1"/>
</dbReference>
<organism evidence="2 3">
    <name type="scientific">Phenylobacterium haematophilum</name>
    <dbReference type="NCBI Taxonomy" id="98513"/>
    <lineage>
        <taxon>Bacteria</taxon>
        <taxon>Pseudomonadati</taxon>
        <taxon>Pseudomonadota</taxon>
        <taxon>Alphaproteobacteria</taxon>
        <taxon>Caulobacterales</taxon>
        <taxon>Caulobacteraceae</taxon>
        <taxon>Phenylobacterium</taxon>
    </lineage>
</organism>
<dbReference type="InterPro" id="IPR036388">
    <property type="entry name" value="WH-like_DNA-bd_sf"/>
</dbReference>
<dbReference type="InterPro" id="IPR039422">
    <property type="entry name" value="MarR/SlyA-like"/>
</dbReference>
<evidence type="ECO:0000313" key="2">
    <source>
        <dbReference type="EMBL" id="MBB3890527.1"/>
    </source>
</evidence>
<protein>
    <submittedName>
        <fullName evidence="2">DNA-binding MarR family transcriptional regulator</fullName>
    </submittedName>
</protein>
<dbReference type="InterPro" id="IPR000835">
    <property type="entry name" value="HTH_MarR-typ"/>
</dbReference>
<dbReference type="EMBL" id="JACIDK010000002">
    <property type="protein sequence ID" value="MBB3890527.1"/>
    <property type="molecule type" value="Genomic_DNA"/>
</dbReference>
<dbReference type="PANTHER" id="PTHR33164">
    <property type="entry name" value="TRANSCRIPTIONAL REGULATOR, MARR FAMILY"/>
    <property type="match status" value="1"/>
</dbReference>
<reference evidence="2 3" key="1">
    <citation type="submission" date="2020-08" db="EMBL/GenBank/DDBJ databases">
        <title>Genomic Encyclopedia of Type Strains, Phase IV (KMG-IV): sequencing the most valuable type-strain genomes for metagenomic binning, comparative biology and taxonomic classification.</title>
        <authorList>
            <person name="Goeker M."/>
        </authorList>
    </citation>
    <scope>NUCLEOTIDE SEQUENCE [LARGE SCALE GENOMIC DNA]</scope>
    <source>
        <strain evidence="2 3">DSM 21793</strain>
    </source>
</reference>
<dbReference type="Pfam" id="PF12802">
    <property type="entry name" value="MarR_2"/>
    <property type="match status" value="1"/>
</dbReference>
<dbReference type="GO" id="GO:0003700">
    <property type="term" value="F:DNA-binding transcription factor activity"/>
    <property type="evidence" value="ECO:0007669"/>
    <property type="project" value="InterPro"/>
</dbReference>
<dbReference type="SUPFAM" id="SSF46785">
    <property type="entry name" value="Winged helix' DNA-binding domain"/>
    <property type="match status" value="1"/>
</dbReference>
<dbReference type="InterPro" id="IPR036390">
    <property type="entry name" value="WH_DNA-bd_sf"/>
</dbReference>
<accession>A0A839ZZI2</accession>
<dbReference type="GO" id="GO:0006950">
    <property type="term" value="P:response to stress"/>
    <property type="evidence" value="ECO:0007669"/>
    <property type="project" value="TreeGrafter"/>
</dbReference>
<dbReference type="Gene3D" id="1.10.10.10">
    <property type="entry name" value="Winged helix-like DNA-binding domain superfamily/Winged helix DNA-binding domain"/>
    <property type="match status" value="1"/>
</dbReference>
<dbReference type="PROSITE" id="PS50995">
    <property type="entry name" value="HTH_MARR_2"/>
    <property type="match status" value="1"/>
</dbReference>
<keyword evidence="3" id="KW-1185">Reference proteome</keyword>